<reference evidence="2" key="1">
    <citation type="journal article" date="2019" name="Int. J. Syst. Evol. Microbiol.">
        <title>The Global Catalogue of Microorganisms (GCM) 10K type strain sequencing project: providing services to taxonomists for standard genome sequencing and annotation.</title>
        <authorList>
            <consortium name="The Broad Institute Genomics Platform"/>
            <consortium name="The Broad Institute Genome Sequencing Center for Infectious Disease"/>
            <person name="Wu L."/>
            <person name="Ma J."/>
        </authorList>
    </citation>
    <scope>NUCLEOTIDE SEQUENCE [LARGE SCALE GENOMIC DNA]</scope>
    <source>
        <strain evidence="2">KCTC 13128</strain>
    </source>
</reference>
<dbReference type="Proteomes" id="UP001595279">
    <property type="component" value="Unassembled WGS sequence"/>
</dbReference>
<dbReference type="EMBL" id="JBHRSA010000042">
    <property type="protein sequence ID" value="MFC3040704.1"/>
    <property type="molecule type" value="Genomic_DNA"/>
</dbReference>
<evidence type="ECO:0000313" key="1">
    <source>
        <dbReference type="EMBL" id="MFC3040704.1"/>
    </source>
</evidence>
<evidence type="ECO:0000313" key="2">
    <source>
        <dbReference type="Proteomes" id="UP001595279"/>
    </source>
</evidence>
<organism evidence="1 2">
    <name type="scientific">Virgibacillus xinjiangensis</name>
    <dbReference type="NCBI Taxonomy" id="393090"/>
    <lineage>
        <taxon>Bacteria</taxon>
        <taxon>Bacillati</taxon>
        <taxon>Bacillota</taxon>
        <taxon>Bacilli</taxon>
        <taxon>Bacillales</taxon>
        <taxon>Bacillaceae</taxon>
        <taxon>Virgibacillus</taxon>
    </lineage>
</organism>
<sequence length="70" mass="8641">MYAWRVDHGHYLQRNQCVMERLKGYEPKCIDKNRDSHPFHPLRLSKDLELMEFYKFYSVEQIGLLEYLFN</sequence>
<proteinExistence type="predicted"/>
<keyword evidence="2" id="KW-1185">Reference proteome</keyword>
<protein>
    <submittedName>
        <fullName evidence="1">Uncharacterized protein</fullName>
    </submittedName>
</protein>
<name>A0ABV7CWH7_9BACI</name>
<comment type="caution">
    <text evidence="1">The sequence shown here is derived from an EMBL/GenBank/DDBJ whole genome shotgun (WGS) entry which is preliminary data.</text>
</comment>
<accession>A0ABV7CWH7</accession>
<gene>
    <name evidence="1" type="ORF">ACFOGI_10635</name>
</gene>
<dbReference type="RefSeq" id="WP_390272352.1">
    <property type="nucleotide sequence ID" value="NZ_JBHRSA010000042.1"/>
</dbReference>